<feature type="transmembrane region" description="Helical" evidence="1">
    <location>
        <begin position="65"/>
        <end position="89"/>
    </location>
</feature>
<protein>
    <submittedName>
        <fullName evidence="2">Uncharacterized protein</fullName>
    </submittedName>
</protein>
<reference evidence="2" key="1">
    <citation type="submission" date="2022-10" db="EMBL/GenBank/DDBJ databases">
        <title>Novel sulphate-reducing endosymbionts in the free-living metamonad Anaeramoeba.</title>
        <authorList>
            <person name="Jerlstrom-Hultqvist J."/>
            <person name="Cepicka I."/>
            <person name="Gallot-Lavallee L."/>
            <person name="Salas-Leiva D."/>
            <person name="Curtis B.A."/>
            <person name="Zahonova K."/>
            <person name="Pipaliya S."/>
            <person name="Dacks J."/>
            <person name="Roger A.J."/>
        </authorList>
    </citation>
    <scope>NUCLEOTIDE SEQUENCE</scope>
    <source>
        <strain evidence="2">BMAN</strain>
    </source>
</reference>
<accession>A0A9Q0LPI1</accession>
<keyword evidence="3" id="KW-1185">Reference proteome</keyword>
<evidence type="ECO:0000256" key="1">
    <source>
        <dbReference type="SAM" id="Phobius"/>
    </source>
</evidence>
<dbReference type="EMBL" id="JAPDFW010000060">
    <property type="protein sequence ID" value="KAJ5076682.1"/>
    <property type="molecule type" value="Genomic_DNA"/>
</dbReference>
<dbReference type="AlphaFoldDB" id="A0A9Q0LPI1"/>
<keyword evidence="1" id="KW-1133">Transmembrane helix</keyword>
<proteinExistence type="predicted"/>
<gene>
    <name evidence="2" type="ORF">M0811_06262</name>
</gene>
<comment type="caution">
    <text evidence="2">The sequence shown here is derived from an EMBL/GenBank/DDBJ whole genome shotgun (WGS) entry which is preliminary data.</text>
</comment>
<organism evidence="2 3">
    <name type="scientific">Anaeramoeba ignava</name>
    <name type="common">Anaerobic marine amoeba</name>
    <dbReference type="NCBI Taxonomy" id="1746090"/>
    <lineage>
        <taxon>Eukaryota</taxon>
        <taxon>Metamonada</taxon>
        <taxon>Anaeramoebidae</taxon>
        <taxon>Anaeramoeba</taxon>
    </lineage>
</organism>
<dbReference type="Proteomes" id="UP001149090">
    <property type="component" value="Unassembled WGS sequence"/>
</dbReference>
<evidence type="ECO:0000313" key="2">
    <source>
        <dbReference type="EMBL" id="KAJ5076682.1"/>
    </source>
</evidence>
<evidence type="ECO:0000313" key="3">
    <source>
        <dbReference type="Proteomes" id="UP001149090"/>
    </source>
</evidence>
<keyword evidence="1" id="KW-0812">Transmembrane</keyword>
<sequence>MNYQSNKNTWIIRRYWINKTTNYWNILERKFSEKFEIIFFIAEITNFTITMQKKKKIGGDHGFRFLGTTLCLIFLIIFMNQIEIAYYILSKKTKNRKFLSHHITLEGTSLSKKLEIFSMPFRVIWILY</sequence>
<keyword evidence="1" id="KW-0472">Membrane</keyword>
<name>A0A9Q0LPI1_ANAIG</name>